<dbReference type="RefSeq" id="WP_198063784.1">
    <property type="nucleotide sequence ID" value="NZ_CP065856.1"/>
</dbReference>
<evidence type="ECO:0000313" key="2">
    <source>
        <dbReference type="EMBL" id="QPV65026.1"/>
    </source>
</evidence>
<feature type="transmembrane region" description="Helical" evidence="1">
    <location>
        <begin position="82"/>
        <end position="100"/>
    </location>
</feature>
<proteinExistence type="predicted"/>
<keyword evidence="3" id="KW-1185">Reference proteome</keyword>
<dbReference type="KEGG" id="hlt:I7X12_04355"/>
<evidence type="ECO:0000313" key="3">
    <source>
        <dbReference type="Proteomes" id="UP000595001"/>
    </source>
</evidence>
<keyword evidence="1" id="KW-1133">Transmembrane helix</keyword>
<gene>
    <name evidence="2" type="ORF">I7X12_04355</name>
</gene>
<reference evidence="2 3" key="1">
    <citation type="submission" date="2020-12" db="EMBL/GenBank/DDBJ databases">
        <title>Halosimplex halophilum sp. nov. and Halosimplex salinum sp. nov., two new members of the genus Halosimplex.</title>
        <authorList>
            <person name="Cui H.L."/>
        </authorList>
    </citation>
    <scope>NUCLEOTIDE SEQUENCE [LARGE SCALE GENOMIC DNA]</scope>
    <source>
        <strain evidence="2 3">YGH94</strain>
    </source>
</reference>
<accession>A0A7U3WBN1</accession>
<protein>
    <submittedName>
        <fullName evidence="2">Uncharacterized protein</fullName>
    </submittedName>
</protein>
<evidence type="ECO:0000256" key="1">
    <source>
        <dbReference type="SAM" id="Phobius"/>
    </source>
</evidence>
<dbReference type="AlphaFoldDB" id="A0A7U3WBN1"/>
<feature type="transmembrane region" description="Helical" evidence="1">
    <location>
        <begin position="6"/>
        <end position="31"/>
    </location>
</feature>
<dbReference type="Proteomes" id="UP000595001">
    <property type="component" value="Chromosome"/>
</dbReference>
<dbReference type="OrthoDB" id="221164at2157"/>
<dbReference type="InterPro" id="IPR055943">
    <property type="entry name" value="DUF7521"/>
</dbReference>
<feature type="transmembrane region" description="Helical" evidence="1">
    <location>
        <begin position="43"/>
        <end position="62"/>
    </location>
</feature>
<dbReference type="Pfam" id="PF24365">
    <property type="entry name" value="DUF7521"/>
    <property type="match status" value="1"/>
</dbReference>
<dbReference type="EMBL" id="CP065856">
    <property type="protein sequence ID" value="QPV65026.1"/>
    <property type="molecule type" value="Genomic_DNA"/>
</dbReference>
<organism evidence="2 3">
    <name type="scientific">Halosimplex litoreum</name>
    <dbReference type="NCBI Taxonomy" id="1198301"/>
    <lineage>
        <taxon>Archaea</taxon>
        <taxon>Methanobacteriati</taxon>
        <taxon>Methanobacteriota</taxon>
        <taxon>Stenosarchaea group</taxon>
        <taxon>Halobacteria</taxon>
        <taxon>Halobacteriales</taxon>
        <taxon>Haloarculaceae</taxon>
        <taxon>Halosimplex</taxon>
    </lineage>
</organism>
<dbReference type="GeneID" id="60587698"/>
<sequence>MIWGYTAAQFGAVLVSLGSTVLGLVVGYQAYRGFRRNDSRSMRYLSVGLVLLTAVSFSLAFFGTLLLRLQVLPAAVGDPLRLVVRLLQFAGLAFITYSLYSRP</sequence>
<keyword evidence="1" id="KW-0812">Transmembrane</keyword>
<name>A0A7U3WBN1_9EURY</name>
<keyword evidence="1" id="KW-0472">Membrane</keyword>